<comment type="caution">
    <text evidence="2">The sequence shown here is derived from an EMBL/GenBank/DDBJ whole genome shotgun (WGS) entry which is preliminary data.</text>
</comment>
<dbReference type="Proteomes" id="UP000321569">
    <property type="component" value="Unassembled WGS sequence"/>
</dbReference>
<dbReference type="AlphaFoldDB" id="A0A512PPP9"/>
<accession>A0A512PPP9</accession>
<keyword evidence="1" id="KW-1133">Transmembrane helix</keyword>
<keyword evidence="1" id="KW-0472">Membrane</keyword>
<protein>
    <submittedName>
        <fullName evidence="2">Uncharacterized protein</fullName>
    </submittedName>
</protein>
<name>A0A512PPP9_9LACO</name>
<keyword evidence="1" id="KW-0812">Transmembrane</keyword>
<gene>
    <name evidence="2" type="ORF">LRA02_20290</name>
</gene>
<reference evidence="2 3" key="1">
    <citation type="submission" date="2019-07" db="EMBL/GenBank/DDBJ databases">
        <title>Whole genome shotgun sequence of Lactobacillus rapi NBRC 109618.</title>
        <authorList>
            <person name="Hosoyama A."/>
            <person name="Uohara A."/>
            <person name="Ohji S."/>
            <person name="Ichikawa N."/>
        </authorList>
    </citation>
    <scope>NUCLEOTIDE SEQUENCE [LARGE SCALE GENOMIC DNA]</scope>
    <source>
        <strain evidence="2 3">NBRC 109618</strain>
    </source>
</reference>
<evidence type="ECO:0000256" key="1">
    <source>
        <dbReference type="SAM" id="Phobius"/>
    </source>
</evidence>
<evidence type="ECO:0000313" key="2">
    <source>
        <dbReference type="EMBL" id="GEP73161.1"/>
    </source>
</evidence>
<dbReference type="RefSeq" id="WP_156404068.1">
    <property type="nucleotide sequence ID" value="NZ_BKAM01000054.1"/>
</dbReference>
<organism evidence="2 3">
    <name type="scientific">Lentilactobacillus rapi</name>
    <dbReference type="NCBI Taxonomy" id="481723"/>
    <lineage>
        <taxon>Bacteria</taxon>
        <taxon>Bacillati</taxon>
        <taxon>Bacillota</taxon>
        <taxon>Bacilli</taxon>
        <taxon>Lactobacillales</taxon>
        <taxon>Lactobacillaceae</taxon>
        <taxon>Lentilactobacillus</taxon>
    </lineage>
</organism>
<evidence type="ECO:0000313" key="3">
    <source>
        <dbReference type="Proteomes" id="UP000321569"/>
    </source>
</evidence>
<sequence length="48" mass="5289">MKSKTFTAMGQTGLDKKVNRFLANLDNKVVSVKFAVGFGYVGAMILYE</sequence>
<feature type="transmembrane region" description="Helical" evidence="1">
    <location>
        <begin position="29"/>
        <end position="47"/>
    </location>
</feature>
<proteinExistence type="predicted"/>
<dbReference type="EMBL" id="BKAM01000054">
    <property type="protein sequence ID" value="GEP73161.1"/>
    <property type="molecule type" value="Genomic_DNA"/>
</dbReference>